<sequence>MSDSTRLPAPAGSLIDRSATRTFTFEGRQYTGYAGDTIASALLANGVNVLSRSFKYHRPRGPLVFNGQDTNCFLQVGSTPNVRADRAPLTEGLNATPQNVFGSLRFDFGSAVGLLAPFLPVGFYYKAFYKPRGAWRFWEPVIRRMAGLGKLDHDARPAYRDKAYRFADTVVIGAGPAGLAAALEASSHGASVMLVEAGPRLGGSLNYARFMVERDRVVTARDELVAAVEADPNIEVLTDAACTGWFDDNWLAVMLEERLLKVRAKSVVIASGSIEQPMVFRNNDLPGVMLGSAAQRLMREYAIQPGRRAVVATANSDGYGVALDLLDHGVEVAAVVDLRAVPPDCELSRAVAERGVRIITGHTPYEALPAGGKRGIRGVVIDALGHGSGLVAGQPQTIDCDLLCTSIGYTPAGQLVCHSGGALAYDEKLAMLTIEQLPGDTAAAAGSVNTVFNLYAVFEDGRHAGWSAARAAGLAVGAEPGREHESDAGTQNHPWPIFPHPKGKDFIDFDEDLQVKDILHAIEDGYDDLDLVKRYSTVVMGPSQGRYSALNTLRVATRATGRELHGARVTTQRPPFEPETINNLAGRAFQPVKYTPMHQRHVDAGAELISAGAWLRPAYYGDRDQVAAAIEREARAIREGVGLIDVSTLGKIEIRGPDAAEFLNRVYTFAYVKQPIGKTRYLLMTEASGAITDDGVACRLAEDHFYVTATTGGVDAVYRNMMRLNAEWCLQIDITNVTGAWAAVNLAGPESRKVLEKLTDDIDCSSEGFPYLFYREGHVAGVPARLARVGFVGELGYEIHVPAGYGEHLWDAILAAGADHGIRPVGVEAQRLLRLEKGHLIVGQDTDGLTTPHEAGMAWAVAGKKPFFVGKRAVEVLARGPLTRQLAGFELPAGSPVPQECNIVVRGEEITGRVTSAAASPTLNKVIGLAYVAPDQSEPGTTIQIKLSDGRLLPAKIVTAPFYDPDSERQAL</sequence>
<dbReference type="Pfam" id="PF08669">
    <property type="entry name" value="GCV_T_C"/>
    <property type="match status" value="1"/>
</dbReference>
<dbReference type="Pfam" id="PF13510">
    <property type="entry name" value="Fer2_4"/>
    <property type="match status" value="1"/>
</dbReference>
<dbReference type="InterPro" id="IPR028896">
    <property type="entry name" value="GcvT/YgfZ/DmdA"/>
</dbReference>
<evidence type="ECO:0000256" key="1">
    <source>
        <dbReference type="ARBA" id="ARBA00008609"/>
    </source>
</evidence>
<keyword evidence="2" id="KW-0032">Aminotransferase</keyword>
<dbReference type="Gene3D" id="3.50.50.60">
    <property type="entry name" value="FAD/NAD(P)-binding domain"/>
    <property type="match status" value="1"/>
</dbReference>
<dbReference type="InterPro" id="IPR036188">
    <property type="entry name" value="FAD/NAD-bd_sf"/>
</dbReference>
<keyword evidence="3 8" id="KW-0560">Oxidoreductase</keyword>
<proteinExistence type="inferred from homology"/>
<feature type="domain" description="SoxA A3" evidence="7">
    <location>
        <begin position="502"/>
        <end position="586"/>
    </location>
</feature>
<protein>
    <submittedName>
        <fullName evidence="8">Sarcosine oxidase subunit alpha</fullName>
        <ecNumber evidence="8">1.5.3.1</ecNumber>
    </submittedName>
</protein>
<gene>
    <name evidence="8" type="ORF">J2T55_000022</name>
</gene>
<dbReference type="Gene3D" id="3.30.1360.120">
    <property type="entry name" value="Probable tRNA modification gtpase trme, domain 1"/>
    <property type="match status" value="1"/>
</dbReference>
<dbReference type="InterPro" id="IPR041854">
    <property type="entry name" value="BFD-like_2Fe2S-bd_dom_sf"/>
</dbReference>
<keyword evidence="9" id="KW-1185">Reference proteome</keyword>
<feature type="domain" description="FAD/NAD(P)-binding" evidence="5">
    <location>
        <begin position="168"/>
        <end position="423"/>
    </location>
</feature>
<dbReference type="SUPFAM" id="SSF101790">
    <property type="entry name" value="Aminomethyltransferase beta-barrel domain"/>
    <property type="match status" value="1"/>
</dbReference>
<dbReference type="InterPro" id="IPR029043">
    <property type="entry name" value="GcvT/YgfZ_C"/>
</dbReference>
<evidence type="ECO:0000259" key="4">
    <source>
        <dbReference type="Pfam" id="PF01571"/>
    </source>
</evidence>
<dbReference type="RefSeq" id="WP_259053270.1">
    <property type="nucleotide sequence ID" value="NZ_JANUCT010000001.1"/>
</dbReference>
<dbReference type="Pfam" id="PF17806">
    <property type="entry name" value="SO_alpha_A3"/>
    <property type="match status" value="1"/>
</dbReference>
<evidence type="ECO:0000259" key="5">
    <source>
        <dbReference type="Pfam" id="PF07992"/>
    </source>
</evidence>
<feature type="domain" description="Aminomethyltransferase C-terminal" evidence="6">
    <location>
        <begin position="884"/>
        <end position="964"/>
    </location>
</feature>
<dbReference type="Pfam" id="PF07992">
    <property type="entry name" value="Pyr_redox_2"/>
    <property type="match status" value="1"/>
</dbReference>
<accession>A0AAE3HHK6</accession>
<dbReference type="InterPro" id="IPR041117">
    <property type="entry name" value="SoxA_A3"/>
</dbReference>
<dbReference type="Proteomes" id="UP001204445">
    <property type="component" value="Unassembled WGS sequence"/>
</dbReference>
<dbReference type="Pfam" id="PF01571">
    <property type="entry name" value="GCV_T"/>
    <property type="match status" value="1"/>
</dbReference>
<dbReference type="InterPro" id="IPR042204">
    <property type="entry name" value="2Fe-2S-bd_N"/>
</dbReference>
<comment type="caution">
    <text evidence="8">The sequence shown here is derived from an EMBL/GenBank/DDBJ whole genome shotgun (WGS) entry which is preliminary data.</text>
</comment>
<dbReference type="InterPro" id="IPR023753">
    <property type="entry name" value="FAD/NAD-binding_dom"/>
</dbReference>
<dbReference type="SUPFAM" id="SSF51905">
    <property type="entry name" value="FAD/NAD(P)-binding domain"/>
    <property type="match status" value="1"/>
</dbReference>
<evidence type="ECO:0000259" key="7">
    <source>
        <dbReference type="Pfam" id="PF17806"/>
    </source>
</evidence>
<reference evidence="8" key="1">
    <citation type="submission" date="2022-08" db="EMBL/GenBank/DDBJ databases">
        <title>Genomic Encyclopedia of Type Strains, Phase III (KMG-III): the genomes of soil and plant-associated and newly described type strains.</title>
        <authorList>
            <person name="Whitman W."/>
        </authorList>
    </citation>
    <scope>NUCLEOTIDE SEQUENCE</scope>
    <source>
        <strain evidence="8">HMT 1</strain>
    </source>
</reference>
<dbReference type="AlphaFoldDB" id="A0AAE3HHK6"/>
<evidence type="ECO:0000259" key="6">
    <source>
        <dbReference type="Pfam" id="PF08669"/>
    </source>
</evidence>
<keyword evidence="2" id="KW-0808">Transferase</keyword>
<evidence type="ECO:0000256" key="3">
    <source>
        <dbReference type="ARBA" id="ARBA00023002"/>
    </source>
</evidence>
<dbReference type="Gene3D" id="1.10.10.1100">
    <property type="entry name" value="BFD-like [2Fe-2S]-binding domain"/>
    <property type="match status" value="1"/>
</dbReference>
<organism evidence="8 9">
    <name type="scientific">Methylohalomonas lacus</name>
    <dbReference type="NCBI Taxonomy" id="398773"/>
    <lineage>
        <taxon>Bacteria</taxon>
        <taxon>Pseudomonadati</taxon>
        <taxon>Pseudomonadota</taxon>
        <taxon>Gammaproteobacteria</taxon>
        <taxon>Methylohalomonadales</taxon>
        <taxon>Methylohalomonadaceae</taxon>
        <taxon>Methylohalomonas</taxon>
    </lineage>
</organism>
<dbReference type="EMBL" id="JANUCT010000001">
    <property type="protein sequence ID" value="MCS3902030.1"/>
    <property type="molecule type" value="Genomic_DNA"/>
</dbReference>
<dbReference type="PANTHER" id="PTHR43757">
    <property type="entry name" value="AMINOMETHYLTRANSFERASE"/>
    <property type="match status" value="1"/>
</dbReference>
<comment type="similarity">
    <text evidence="1">Belongs to the GcvT family.</text>
</comment>
<dbReference type="Gene3D" id="3.10.20.440">
    <property type="entry name" value="2Fe-2S iron-sulphur cluster binding domain, sarcosine oxidase, alpha subunit, N-terminal domain"/>
    <property type="match status" value="1"/>
</dbReference>
<dbReference type="PRINTS" id="PR00411">
    <property type="entry name" value="PNDRDTASEI"/>
</dbReference>
<dbReference type="SUPFAM" id="SSF103025">
    <property type="entry name" value="Folate-binding domain"/>
    <property type="match status" value="1"/>
</dbReference>
<dbReference type="GO" id="GO:0008483">
    <property type="term" value="F:transaminase activity"/>
    <property type="evidence" value="ECO:0007669"/>
    <property type="project" value="UniProtKB-KW"/>
</dbReference>
<dbReference type="InterPro" id="IPR027266">
    <property type="entry name" value="TrmE/GcvT-like"/>
</dbReference>
<dbReference type="PANTHER" id="PTHR43757:SF2">
    <property type="entry name" value="AMINOMETHYLTRANSFERASE, MITOCHONDRIAL"/>
    <property type="match status" value="1"/>
</dbReference>
<evidence type="ECO:0000313" key="9">
    <source>
        <dbReference type="Proteomes" id="UP001204445"/>
    </source>
</evidence>
<evidence type="ECO:0000313" key="8">
    <source>
        <dbReference type="EMBL" id="MCS3902030.1"/>
    </source>
</evidence>
<dbReference type="InterPro" id="IPR006222">
    <property type="entry name" value="GCVT_N"/>
</dbReference>
<dbReference type="EC" id="1.5.3.1" evidence="8"/>
<evidence type="ECO:0000256" key="2">
    <source>
        <dbReference type="ARBA" id="ARBA00022576"/>
    </source>
</evidence>
<name>A0AAE3HHK6_9GAMM</name>
<dbReference type="GO" id="GO:0008115">
    <property type="term" value="F:sarcosine oxidase activity"/>
    <property type="evidence" value="ECO:0007669"/>
    <property type="project" value="UniProtKB-EC"/>
</dbReference>
<dbReference type="PRINTS" id="PR00368">
    <property type="entry name" value="FADPNR"/>
</dbReference>
<feature type="domain" description="GCVT N-terminal" evidence="4">
    <location>
        <begin position="597"/>
        <end position="865"/>
    </location>
</feature>
<dbReference type="InterPro" id="IPR013977">
    <property type="entry name" value="GcvT_C"/>
</dbReference>